<accession>A0A6J5QVD5</accession>
<gene>
    <name evidence="2" type="ORF">UFOVP1155_60</name>
</gene>
<keyword evidence="1" id="KW-0812">Transmembrane</keyword>
<dbReference type="EMBL" id="LR797111">
    <property type="protein sequence ID" value="CAB4187722.1"/>
    <property type="molecule type" value="Genomic_DNA"/>
</dbReference>
<reference evidence="2" key="1">
    <citation type="submission" date="2020-05" db="EMBL/GenBank/DDBJ databases">
        <authorList>
            <person name="Chiriac C."/>
            <person name="Salcher M."/>
            <person name="Ghai R."/>
            <person name="Kavagutti S V."/>
        </authorList>
    </citation>
    <scope>NUCLEOTIDE SEQUENCE</scope>
</reference>
<feature type="transmembrane region" description="Helical" evidence="1">
    <location>
        <begin position="16"/>
        <end position="39"/>
    </location>
</feature>
<sequence length="41" mass="4564">MTNHGEMWSPKVPAKAAHWILEVLFGAFIGIAFMCVLVFSL</sequence>
<proteinExistence type="predicted"/>
<keyword evidence="1" id="KW-1133">Transmembrane helix</keyword>
<organism evidence="2">
    <name type="scientific">uncultured Caudovirales phage</name>
    <dbReference type="NCBI Taxonomy" id="2100421"/>
    <lineage>
        <taxon>Viruses</taxon>
        <taxon>Duplodnaviria</taxon>
        <taxon>Heunggongvirae</taxon>
        <taxon>Uroviricota</taxon>
        <taxon>Caudoviricetes</taxon>
        <taxon>Peduoviridae</taxon>
        <taxon>Maltschvirus</taxon>
        <taxon>Maltschvirus maltsch</taxon>
    </lineage>
</organism>
<protein>
    <submittedName>
        <fullName evidence="2">Uncharacterized protein</fullName>
    </submittedName>
</protein>
<name>A0A6J5QVD5_9CAUD</name>
<keyword evidence="1" id="KW-0472">Membrane</keyword>
<evidence type="ECO:0000256" key="1">
    <source>
        <dbReference type="SAM" id="Phobius"/>
    </source>
</evidence>
<evidence type="ECO:0000313" key="2">
    <source>
        <dbReference type="EMBL" id="CAB4187722.1"/>
    </source>
</evidence>